<sequence length="203" mass="21885">MTAGRVLRVSTIVVLLVGLALALVAARDEPLELLWYFTIQVDLAYLAVLRLGRADRLRTALTVYLVVTGLVFVLVLANPWSGYSMMATADARGAVSDAGNLLLHVVAPPLAAADWLSHRPRPAPPRRYPVTLLAYPLAWLTAILVRGAGSDQAQERYLYPFVDVPRLGYPTVVVNALAFATLVLLLGLAAARLSRPAPAARLP</sequence>
<evidence type="ECO:0000256" key="1">
    <source>
        <dbReference type="SAM" id="Phobius"/>
    </source>
</evidence>
<dbReference type="Proteomes" id="UP000271548">
    <property type="component" value="Unassembled WGS sequence"/>
</dbReference>
<evidence type="ECO:0008006" key="4">
    <source>
        <dbReference type="Google" id="ProtNLM"/>
    </source>
</evidence>
<keyword evidence="1" id="KW-1133">Transmembrane helix</keyword>
<dbReference type="EMBL" id="RAZS01000005">
    <property type="protein sequence ID" value="RKN18983.1"/>
    <property type="molecule type" value="Genomic_DNA"/>
</dbReference>
<feature type="transmembrane region" description="Helical" evidence="1">
    <location>
        <begin position="7"/>
        <end position="27"/>
    </location>
</feature>
<name>A0ABX9R9I0_9ACTN</name>
<gene>
    <name evidence="2" type="ORF">D7147_16415</name>
</gene>
<feature type="transmembrane region" description="Helical" evidence="1">
    <location>
        <begin position="169"/>
        <end position="191"/>
    </location>
</feature>
<keyword evidence="1" id="KW-0812">Transmembrane</keyword>
<dbReference type="NCBIfam" id="NF038065">
    <property type="entry name" value="Pr6Pr"/>
    <property type="match status" value="1"/>
</dbReference>
<feature type="transmembrane region" description="Helical" evidence="1">
    <location>
        <begin position="130"/>
        <end position="149"/>
    </location>
</feature>
<reference evidence="2 3" key="1">
    <citation type="submission" date="2018-09" db="EMBL/GenBank/DDBJ databases">
        <title>Micromonospora sp. nov. MS1-9, isolated from a root of Musa sp.</title>
        <authorList>
            <person name="Kuncharoen N."/>
            <person name="Kudo T."/>
            <person name="Ohkuma M."/>
            <person name="Yuki M."/>
            <person name="Tanasupawat S."/>
        </authorList>
    </citation>
    <scope>NUCLEOTIDE SEQUENCE [LARGE SCALE GENOMIC DNA]</scope>
    <source>
        <strain evidence="2 3">NGC1-4</strain>
    </source>
</reference>
<feature type="transmembrane region" description="Helical" evidence="1">
    <location>
        <begin position="61"/>
        <end position="81"/>
    </location>
</feature>
<keyword evidence="1" id="KW-0472">Membrane</keyword>
<accession>A0ABX9R9I0</accession>
<organism evidence="2 3">
    <name type="scientific">Micromonospora musae</name>
    <dbReference type="NCBI Taxonomy" id="1894970"/>
    <lineage>
        <taxon>Bacteria</taxon>
        <taxon>Bacillati</taxon>
        <taxon>Actinomycetota</taxon>
        <taxon>Actinomycetes</taxon>
        <taxon>Micromonosporales</taxon>
        <taxon>Micromonosporaceae</taxon>
        <taxon>Micromonospora</taxon>
    </lineage>
</organism>
<comment type="caution">
    <text evidence="2">The sequence shown here is derived from an EMBL/GenBank/DDBJ whole genome shotgun (WGS) entry which is preliminary data.</text>
</comment>
<keyword evidence="3" id="KW-1185">Reference proteome</keyword>
<dbReference type="InterPro" id="IPR049713">
    <property type="entry name" value="Pr6Pr-like"/>
</dbReference>
<evidence type="ECO:0000313" key="3">
    <source>
        <dbReference type="Proteomes" id="UP000271548"/>
    </source>
</evidence>
<proteinExistence type="predicted"/>
<evidence type="ECO:0000313" key="2">
    <source>
        <dbReference type="EMBL" id="RKN18983.1"/>
    </source>
</evidence>
<protein>
    <recommendedName>
        <fullName evidence="4">Integral membrane regulator</fullName>
    </recommendedName>
</protein>
<feature type="transmembrane region" description="Helical" evidence="1">
    <location>
        <begin position="33"/>
        <end position="49"/>
    </location>
</feature>